<keyword evidence="1" id="KW-1133">Transmembrane helix</keyword>
<sequence>MSYATRLHLFGDRDLTEDREKFKTVSKHAKYRMEGVKERYGKAATEEVEYEEGEVEYDRAGGVLPGKLSENMTHGVFFLHCLFVTEYFFWLLKLTAIWLHVLDIF</sequence>
<organism evidence="2 3">
    <name type="scientific">Rhododendron simsii</name>
    <name type="common">Sims's rhododendron</name>
    <dbReference type="NCBI Taxonomy" id="118357"/>
    <lineage>
        <taxon>Eukaryota</taxon>
        <taxon>Viridiplantae</taxon>
        <taxon>Streptophyta</taxon>
        <taxon>Embryophyta</taxon>
        <taxon>Tracheophyta</taxon>
        <taxon>Spermatophyta</taxon>
        <taxon>Magnoliopsida</taxon>
        <taxon>eudicotyledons</taxon>
        <taxon>Gunneridae</taxon>
        <taxon>Pentapetalae</taxon>
        <taxon>asterids</taxon>
        <taxon>Ericales</taxon>
        <taxon>Ericaceae</taxon>
        <taxon>Ericoideae</taxon>
        <taxon>Rhodoreae</taxon>
        <taxon>Rhododendron</taxon>
    </lineage>
</organism>
<dbReference type="EMBL" id="WJXA01000005">
    <property type="protein sequence ID" value="KAF7143161.1"/>
    <property type="molecule type" value="Genomic_DNA"/>
</dbReference>
<dbReference type="AlphaFoldDB" id="A0A834GXY7"/>
<comment type="caution">
    <text evidence="2">The sequence shown here is derived from an EMBL/GenBank/DDBJ whole genome shotgun (WGS) entry which is preliminary data.</text>
</comment>
<accession>A0A834GXY7</accession>
<dbReference type="Proteomes" id="UP000626092">
    <property type="component" value="Unassembled WGS sequence"/>
</dbReference>
<proteinExistence type="predicted"/>
<evidence type="ECO:0000313" key="2">
    <source>
        <dbReference type="EMBL" id="KAF7143161.1"/>
    </source>
</evidence>
<feature type="transmembrane region" description="Helical" evidence="1">
    <location>
        <begin position="77"/>
        <end position="99"/>
    </location>
</feature>
<evidence type="ECO:0000256" key="1">
    <source>
        <dbReference type="SAM" id="Phobius"/>
    </source>
</evidence>
<reference evidence="2" key="1">
    <citation type="submission" date="2019-11" db="EMBL/GenBank/DDBJ databases">
        <authorList>
            <person name="Liu Y."/>
            <person name="Hou J."/>
            <person name="Li T.-Q."/>
            <person name="Guan C.-H."/>
            <person name="Wu X."/>
            <person name="Wu H.-Z."/>
            <person name="Ling F."/>
            <person name="Zhang R."/>
            <person name="Shi X.-G."/>
            <person name="Ren J.-P."/>
            <person name="Chen E.-F."/>
            <person name="Sun J.-M."/>
        </authorList>
    </citation>
    <scope>NUCLEOTIDE SEQUENCE</scope>
    <source>
        <strain evidence="2">Adult_tree_wgs_1</strain>
        <tissue evidence="2">Leaves</tissue>
    </source>
</reference>
<protein>
    <submittedName>
        <fullName evidence="2">Uncharacterized protein</fullName>
    </submittedName>
</protein>
<evidence type="ECO:0000313" key="3">
    <source>
        <dbReference type="Proteomes" id="UP000626092"/>
    </source>
</evidence>
<keyword evidence="3" id="KW-1185">Reference proteome</keyword>
<name>A0A834GXY7_RHOSS</name>
<keyword evidence="1" id="KW-0472">Membrane</keyword>
<keyword evidence="1" id="KW-0812">Transmembrane</keyword>
<gene>
    <name evidence="2" type="ORF">RHSIM_Rhsim05G0203600</name>
</gene>